<dbReference type="InterPro" id="IPR005747">
    <property type="entry name" value="MutS2"/>
</dbReference>
<dbReference type="Pfam" id="PF00488">
    <property type="entry name" value="MutS_V"/>
    <property type="match status" value="1"/>
</dbReference>
<dbReference type="Pfam" id="PF01713">
    <property type="entry name" value="Smr"/>
    <property type="match status" value="1"/>
</dbReference>
<dbReference type="InterPro" id="IPR045076">
    <property type="entry name" value="MutS"/>
</dbReference>
<evidence type="ECO:0000256" key="9">
    <source>
        <dbReference type="SAM" id="Coils"/>
    </source>
</evidence>
<comment type="similarity">
    <text evidence="8">Belongs to the DNA mismatch repair MutS family. MutS2 subfamily.</text>
</comment>
<dbReference type="CDD" id="cd06503">
    <property type="entry name" value="ATP-synt_Fo_b"/>
    <property type="match status" value="1"/>
</dbReference>
<comment type="subunit">
    <text evidence="8">Homodimer. Binds to stalled ribosomes, contacting rRNA.</text>
</comment>
<dbReference type="InterPro" id="IPR007696">
    <property type="entry name" value="DNA_mismatch_repair_MutS_core"/>
</dbReference>
<dbReference type="Gene3D" id="3.40.50.300">
    <property type="entry name" value="P-loop containing nucleotide triphosphate hydrolases"/>
    <property type="match status" value="1"/>
</dbReference>
<evidence type="ECO:0000256" key="2">
    <source>
        <dbReference type="ARBA" id="ARBA00022730"/>
    </source>
</evidence>
<accession>A0A6N7XKU3</accession>
<dbReference type="EC" id="3.6.4.-" evidence="8"/>
<keyword evidence="9" id="KW-0175">Coiled coil</keyword>
<comment type="caution">
    <text evidence="11">The sequence shown here is derived from an EMBL/GenBank/DDBJ whole genome shotgun (WGS) entry which is preliminary data.</text>
</comment>
<dbReference type="NCBIfam" id="TIGR01069">
    <property type="entry name" value="mutS2"/>
    <property type="match status" value="1"/>
</dbReference>
<dbReference type="SMART" id="SM00463">
    <property type="entry name" value="SMR"/>
    <property type="match status" value="1"/>
</dbReference>
<dbReference type="EMBL" id="VUNA01000006">
    <property type="protein sequence ID" value="MST70549.1"/>
    <property type="molecule type" value="Genomic_DNA"/>
</dbReference>
<evidence type="ECO:0000313" key="12">
    <source>
        <dbReference type="Proteomes" id="UP000469424"/>
    </source>
</evidence>
<dbReference type="PIRSF" id="PIRSF005814">
    <property type="entry name" value="MutS_YshD"/>
    <property type="match status" value="1"/>
</dbReference>
<dbReference type="SMART" id="SM00534">
    <property type="entry name" value="MUTSac"/>
    <property type="match status" value="1"/>
</dbReference>
<keyword evidence="7 8" id="KW-0238">DNA-binding</keyword>
<feature type="binding site" evidence="8">
    <location>
        <begin position="332"/>
        <end position="339"/>
    </location>
    <ligand>
        <name>ATP</name>
        <dbReference type="ChEBI" id="CHEBI:30616"/>
    </ligand>
</feature>
<dbReference type="Pfam" id="PF20297">
    <property type="entry name" value="MSSS"/>
    <property type="match status" value="1"/>
</dbReference>
<evidence type="ECO:0000259" key="10">
    <source>
        <dbReference type="PROSITE" id="PS50828"/>
    </source>
</evidence>
<evidence type="ECO:0000256" key="7">
    <source>
        <dbReference type="ARBA" id="ARBA00023125"/>
    </source>
</evidence>
<dbReference type="EC" id="3.1.-.-" evidence="8"/>
<dbReference type="GO" id="GO:0005524">
    <property type="term" value="F:ATP binding"/>
    <property type="evidence" value="ECO:0007669"/>
    <property type="project" value="UniProtKB-UniRule"/>
</dbReference>
<evidence type="ECO:0000256" key="4">
    <source>
        <dbReference type="ARBA" id="ARBA00022801"/>
    </source>
</evidence>
<dbReference type="GO" id="GO:0006298">
    <property type="term" value="P:mismatch repair"/>
    <property type="evidence" value="ECO:0007669"/>
    <property type="project" value="InterPro"/>
</dbReference>
<comment type="function">
    <text evidence="8">Endonuclease that is involved in the suppression of homologous recombination and thus may have a key role in the control of bacterial genetic diversity.</text>
</comment>
<dbReference type="GO" id="GO:0004519">
    <property type="term" value="F:endonuclease activity"/>
    <property type="evidence" value="ECO:0007669"/>
    <property type="project" value="UniProtKB-UniRule"/>
</dbReference>
<dbReference type="PROSITE" id="PS00486">
    <property type="entry name" value="DNA_MISMATCH_REPAIR_2"/>
    <property type="match status" value="1"/>
</dbReference>
<name>A0A6N7XKU3_9FIRM</name>
<dbReference type="GO" id="GO:0072344">
    <property type="term" value="P:rescue of stalled ribosome"/>
    <property type="evidence" value="ECO:0007669"/>
    <property type="project" value="UniProtKB-UniRule"/>
</dbReference>
<dbReference type="AlphaFoldDB" id="A0A6N7XKU3"/>
<keyword evidence="5 8" id="KW-0067">ATP-binding</keyword>
<reference evidence="11 12" key="1">
    <citation type="submission" date="2019-08" db="EMBL/GenBank/DDBJ databases">
        <title>In-depth cultivation of the pig gut microbiome towards novel bacterial diversity and tailored functional studies.</title>
        <authorList>
            <person name="Wylensek D."/>
            <person name="Hitch T.C.A."/>
            <person name="Clavel T."/>
        </authorList>
    </citation>
    <scope>NUCLEOTIDE SEQUENCE [LARGE SCALE GENOMIC DNA]</scope>
    <source>
        <strain evidence="11 12">WCA-MUC-591-APC-4B</strain>
    </source>
</reference>
<keyword evidence="6 8" id="KW-0694">RNA-binding</keyword>
<evidence type="ECO:0000256" key="1">
    <source>
        <dbReference type="ARBA" id="ARBA00022722"/>
    </source>
</evidence>
<evidence type="ECO:0000256" key="5">
    <source>
        <dbReference type="ARBA" id="ARBA00022840"/>
    </source>
</evidence>
<dbReference type="FunFam" id="3.40.50.300:FF:000830">
    <property type="entry name" value="Endonuclease MutS2"/>
    <property type="match status" value="1"/>
</dbReference>
<protein>
    <recommendedName>
        <fullName evidence="8">Endonuclease MutS2</fullName>
        <ecNumber evidence="8">3.1.-.-</ecNumber>
    </recommendedName>
    <alternativeName>
        <fullName evidence="8">Ribosome-associated protein quality control-upstream factor</fullName>
        <shortName evidence="8">RQC-upstream factor</shortName>
        <shortName evidence="8">RqcU</shortName>
        <ecNumber evidence="8">3.6.4.-</ecNumber>
    </alternativeName>
</protein>
<evidence type="ECO:0000256" key="6">
    <source>
        <dbReference type="ARBA" id="ARBA00022884"/>
    </source>
</evidence>
<evidence type="ECO:0000313" key="11">
    <source>
        <dbReference type="EMBL" id="MST70549.1"/>
    </source>
</evidence>
<dbReference type="CDD" id="cd03280">
    <property type="entry name" value="ABC_MutS2"/>
    <property type="match status" value="1"/>
</dbReference>
<evidence type="ECO:0000256" key="3">
    <source>
        <dbReference type="ARBA" id="ARBA00022741"/>
    </source>
</evidence>
<feature type="coiled-coil region" evidence="9">
    <location>
        <begin position="516"/>
        <end position="604"/>
    </location>
</feature>
<proteinExistence type="inferred from homology"/>
<dbReference type="GO" id="GO:0016887">
    <property type="term" value="F:ATP hydrolysis activity"/>
    <property type="evidence" value="ECO:0007669"/>
    <property type="project" value="InterPro"/>
</dbReference>
<dbReference type="GO" id="GO:0019843">
    <property type="term" value="F:rRNA binding"/>
    <property type="evidence" value="ECO:0007669"/>
    <property type="project" value="UniProtKB-UniRule"/>
</dbReference>
<dbReference type="PANTHER" id="PTHR48466">
    <property type="entry name" value="OS10G0509000 PROTEIN-RELATED"/>
    <property type="match status" value="1"/>
</dbReference>
<dbReference type="HAMAP" id="MF_00092">
    <property type="entry name" value="MutS2"/>
    <property type="match status" value="1"/>
</dbReference>
<dbReference type="GO" id="GO:0043023">
    <property type="term" value="F:ribosomal large subunit binding"/>
    <property type="evidence" value="ECO:0007669"/>
    <property type="project" value="UniProtKB-UniRule"/>
</dbReference>
<dbReference type="SUPFAM" id="SSF48334">
    <property type="entry name" value="DNA repair protein MutS, domain III"/>
    <property type="match status" value="1"/>
</dbReference>
<dbReference type="InterPro" id="IPR027417">
    <property type="entry name" value="P-loop_NTPase"/>
</dbReference>
<keyword evidence="8 11" id="KW-0255">Endonuclease</keyword>
<dbReference type="RefSeq" id="WP_154554115.1">
    <property type="nucleotide sequence ID" value="NZ_VUNA01000006.1"/>
</dbReference>
<sequence length="793" mass="89348">MNSRTIKLLEYNRILEMLAEQAGSELTKERISKLEPMTHLHAIQDAQTETTEAVSVILYKGNIPVGAFPDLSRILKMARKGRVLNMRELLQVRVCLQIAREVKTFLTEDVPEIPTLQEIGNLLERVDELEKDIDRCVLSEDEMADSASPELKRIRKEIRNKNESIRNRLNKTVSTSSAQKFLQEAIVTMRNGRYVIPVKREYANMFPGLVHDQSQSGSTLFIEPQSVVNMNNELRELDLAEQAEITRILEVFSGRVAEHFHGLNNNQKLLLELDFISAKGKLSIQMNAFEPRMNTEGILEIYHGRHPLIPADKVVPINVSLGENWKTLLITGPNTGGKTVTLKTIGLFILMAQSGLHVPCSEESRLPVLEEVFADIGDEQSIEQSLSTFSAHMKNITEIFRTVNEKSLVLLDELGSGTDPAEGAALGIAELEELRKRGALVVATTHYTELKKYALSTPEVENASMEFDVETLSPTYHLRVGLPGKSNAFEISRKLGLEDKILRRAEALLGENELNFEDAVTRVEEERKEAERITEEANRIKEEAEQRLQEAEAQIRLAEQEKAKILEDARNQAKGILKETEDTVEDIREELKRMKDESKGHQVNKVAESRRRLREAEKKYRDKPAAIPAEKEGKPIRPDQLKIGTRVKVMSLNQNGEVVSLPDNRGNLMVQIGALKTGVNVKNLMLIESEKAGNKERKKRQYNQIKTRKTRSVPMSINLIGKNLDDARMEMEKYLDDAYLAGLRSVTVVHGRGEGILKKGLRDALKHNRCVKGFKGAPYNQGGEGATVVELKE</sequence>
<dbReference type="InterPro" id="IPR036063">
    <property type="entry name" value="Smr_dom_sf"/>
</dbReference>
<comment type="function">
    <text evidence="8">Acts as a ribosome collision sensor, splitting the ribosome into its 2 subunits. Detects stalled/collided 70S ribosomes which it binds and splits by an ATP-hydrolysis driven conformational change. Acts upstream of the ribosome quality control system (RQC), a ribosome-associated complex that mediates the extraction of incompletely synthesized nascent chains from stalled ribosomes and their subsequent degradation. Probably generates substrates for RQC.</text>
</comment>
<dbReference type="GO" id="GO:0045910">
    <property type="term" value="P:negative regulation of DNA recombination"/>
    <property type="evidence" value="ECO:0007669"/>
    <property type="project" value="InterPro"/>
</dbReference>
<keyword evidence="3 8" id="KW-0547">Nucleotide-binding</keyword>
<dbReference type="GO" id="GO:0140664">
    <property type="term" value="F:ATP-dependent DNA damage sensor activity"/>
    <property type="evidence" value="ECO:0007669"/>
    <property type="project" value="InterPro"/>
</dbReference>
<keyword evidence="12" id="KW-1185">Reference proteome</keyword>
<dbReference type="SMART" id="SM00533">
    <property type="entry name" value="MUTSd"/>
    <property type="match status" value="1"/>
</dbReference>
<dbReference type="PROSITE" id="PS50828">
    <property type="entry name" value="SMR"/>
    <property type="match status" value="1"/>
</dbReference>
<evidence type="ECO:0000256" key="8">
    <source>
        <dbReference type="HAMAP-Rule" id="MF_00092"/>
    </source>
</evidence>
<dbReference type="InterPro" id="IPR046893">
    <property type="entry name" value="MSSS"/>
</dbReference>
<dbReference type="GO" id="GO:0030983">
    <property type="term" value="F:mismatched DNA binding"/>
    <property type="evidence" value="ECO:0007669"/>
    <property type="project" value="InterPro"/>
</dbReference>
<dbReference type="PANTHER" id="PTHR48466:SF2">
    <property type="entry name" value="OS10G0509000 PROTEIN"/>
    <property type="match status" value="1"/>
</dbReference>
<dbReference type="InterPro" id="IPR000432">
    <property type="entry name" value="DNA_mismatch_repair_MutS_C"/>
</dbReference>
<dbReference type="Gene3D" id="3.30.1370.110">
    <property type="match status" value="1"/>
</dbReference>
<dbReference type="InterPro" id="IPR002625">
    <property type="entry name" value="Smr_dom"/>
</dbReference>
<keyword evidence="1 8" id="KW-0540">Nuclease</keyword>
<dbReference type="InterPro" id="IPR036187">
    <property type="entry name" value="DNA_mismatch_repair_MutS_sf"/>
</dbReference>
<keyword evidence="4 8" id="KW-0378">Hydrolase</keyword>
<feature type="domain" description="Smr" evidence="10">
    <location>
        <begin position="717"/>
        <end position="792"/>
    </location>
</feature>
<dbReference type="SUPFAM" id="SSF160443">
    <property type="entry name" value="SMR domain-like"/>
    <property type="match status" value="1"/>
</dbReference>
<dbReference type="SUPFAM" id="SSF52540">
    <property type="entry name" value="P-loop containing nucleoside triphosphate hydrolases"/>
    <property type="match status" value="1"/>
</dbReference>
<dbReference type="Proteomes" id="UP000469424">
    <property type="component" value="Unassembled WGS sequence"/>
</dbReference>
<organism evidence="11 12">
    <name type="scientific">Mogibacterium kristiansenii</name>
    <dbReference type="NCBI Taxonomy" id="2606708"/>
    <lineage>
        <taxon>Bacteria</taxon>
        <taxon>Bacillati</taxon>
        <taxon>Bacillota</taxon>
        <taxon>Clostridia</taxon>
        <taxon>Peptostreptococcales</taxon>
        <taxon>Anaerovoracaceae</taxon>
        <taxon>Mogibacterium</taxon>
    </lineage>
</organism>
<gene>
    <name evidence="8" type="primary">mutS2</name>
    <name evidence="8" type="synonym">rqcU</name>
    <name evidence="11" type="ORF">FYJ65_04205</name>
</gene>
<keyword evidence="2 8" id="KW-0699">rRNA-binding</keyword>